<dbReference type="PANTHER" id="PTHR36121:SF1">
    <property type="entry name" value="PROTEIN SXY"/>
    <property type="match status" value="1"/>
</dbReference>
<dbReference type="RefSeq" id="WP_084091368.1">
    <property type="nucleotide sequence ID" value="NZ_FWXD01000015.1"/>
</dbReference>
<evidence type="ECO:0000313" key="2">
    <source>
        <dbReference type="EMBL" id="SMC27071.1"/>
    </source>
</evidence>
<dbReference type="InterPro" id="IPR007076">
    <property type="entry name" value="TfoX_N"/>
</dbReference>
<dbReference type="PANTHER" id="PTHR36121">
    <property type="entry name" value="PROTEIN SXY"/>
    <property type="match status" value="1"/>
</dbReference>
<name>A0A1W1XU57_9NEIS</name>
<proteinExistence type="predicted"/>
<gene>
    <name evidence="2" type="ORF">SAMN02745857_02697</name>
</gene>
<dbReference type="SUPFAM" id="SSF159894">
    <property type="entry name" value="YgaC/TfoX-N like"/>
    <property type="match status" value="1"/>
</dbReference>
<protein>
    <submittedName>
        <fullName evidence="2">DNA transformation protein</fullName>
    </submittedName>
</protein>
<dbReference type="Pfam" id="PF04993">
    <property type="entry name" value="TfoX_N"/>
    <property type="match status" value="1"/>
</dbReference>
<organism evidence="2 3">
    <name type="scientific">Andreprevotia lacus DSM 23236</name>
    <dbReference type="NCBI Taxonomy" id="1121001"/>
    <lineage>
        <taxon>Bacteria</taxon>
        <taxon>Pseudomonadati</taxon>
        <taxon>Pseudomonadota</taxon>
        <taxon>Betaproteobacteria</taxon>
        <taxon>Neisseriales</taxon>
        <taxon>Chitinibacteraceae</taxon>
        <taxon>Andreprevotia</taxon>
    </lineage>
</organism>
<reference evidence="2 3" key="1">
    <citation type="submission" date="2017-04" db="EMBL/GenBank/DDBJ databases">
        <authorList>
            <person name="Afonso C.L."/>
            <person name="Miller P.J."/>
            <person name="Scott M.A."/>
            <person name="Spackman E."/>
            <person name="Goraichik I."/>
            <person name="Dimitrov K.M."/>
            <person name="Suarez D.L."/>
            <person name="Swayne D.E."/>
        </authorList>
    </citation>
    <scope>NUCLEOTIDE SEQUENCE [LARGE SCALE GENOMIC DNA]</scope>
    <source>
        <strain evidence="2 3">DSM 23236</strain>
    </source>
</reference>
<dbReference type="STRING" id="1121001.SAMN02745857_02697"/>
<dbReference type="Proteomes" id="UP000192761">
    <property type="component" value="Unassembled WGS sequence"/>
</dbReference>
<sequence length="117" mass="13270">MAAKNEYLSWLIEQLAPLGAIRSKAMFGGYGIYCDELFFAIVVDDVLYFKADDESIPDYTAYGLLPFRYHMKDGSPQTMKYYPPPEAALEEQPELLQWARKGLAAALRAPQRKKKSA</sequence>
<evidence type="ECO:0000259" key="1">
    <source>
        <dbReference type="Pfam" id="PF04993"/>
    </source>
</evidence>
<dbReference type="InterPro" id="IPR047525">
    <property type="entry name" value="TfoX-like"/>
</dbReference>
<dbReference type="EMBL" id="FWXD01000015">
    <property type="protein sequence ID" value="SMC27071.1"/>
    <property type="molecule type" value="Genomic_DNA"/>
</dbReference>
<feature type="domain" description="TfoX N-terminal" evidence="1">
    <location>
        <begin position="13"/>
        <end position="106"/>
    </location>
</feature>
<dbReference type="Gene3D" id="3.30.1460.30">
    <property type="entry name" value="YgaC/TfoX-N like chaperone"/>
    <property type="match status" value="1"/>
</dbReference>
<keyword evidence="3" id="KW-1185">Reference proteome</keyword>
<evidence type="ECO:0000313" key="3">
    <source>
        <dbReference type="Proteomes" id="UP000192761"/>
    </source>
</evidence>
<accession>A0A1W1XU57</accession>
<dbReference type="AlphaFoldDB" id="A0A1W1XU57"/>
<dbReference type="OrthoDB" id="8687154at2"/>